<evidence type="ECO:0000259" key="2">
    <source>
        <dbReference type="Pfam" id="PF01051"/>
    </source>
</evidence>
<comment type="similarity">
    <text evidence="1">Belongs to the initiator RepB protein family.</text>
</comment>
<dbReference type="InterPro" id="IPR036388">
    <property type="entry name" value="WH-like_DNA-bd_sf"/>
</dbReference>
<sequence length="228" mass="27301">MRDYVKYKNELNTVSLGTFNANEFNLFFSLLSRTKEEQHEQIYLKWDDLKDLAHYTSTSNTRFLKDLNSMYQKLTDTNYLHMYTDDNQVGLERFMIFEDFTFLEKDKAIQARFNPKFTCLLNQVHANATCFSLEEFISLKKKYAKNLYRLLKQAEKRGYWEVSFENLTFLLGVPKNYQVGQIDQKILKPSIEELSKYFRHLTVEKKYSKTQGNKVLGYMFKFDSFRQT</sequence>
<evidence type="ECO:0000313" key="4">
    <source>
        <dbReference type="Proteomes" id="UP000664632"/>
    </source>
</evidence>
<protein>
    <submittedName>
        <fullName evidence="3">Replication initiation protein</fullName>
    </submittedName>
</protein>
<organism evidence="3 4">
    <name type="scientific">Candidatus Enterococcus ikei</name>
    <dbReference type="NCBI Taxonomy" id="2815326"/>
    <lineage>
        <taxon>Bacteria</taxon>
        <taxon>Bacillati</taxon>
        <taxon>Bacillota</taxon>
        <taxon>Bacilli</taxon>
        <taxon>Lactobacillales</taxon>
        <taxon>Enterococcaceae</taxon>
        <taxon>Enterococcus</taxon>
    </lineage>
</organism>
<dbReference type="InterPro" id="IPR036390">
    <property type="entry name" value="WH_DNA-bd_sf"/>
</dbReference>
<keyword evidence="4" id="KW-1185">Reference proteome</keyword>
<dbReference type="RefSeq" id="WP_207113893.1">
    <property type="nucleotide sequence ID" value="NZ_JAFLWD010000066.1"/>
</dbReference>
<comment type="caution">
    <text evidence="3">The sequence shown here is derived from an EMBL/GenBank/DDBJ whole genome shotgun (WGS) entry which is preliminary data.</text>
</comment>
<reference evidence="3 4" key="1">
    <citation type="submission" date="2021-03" db="EMBL/GenBank/DDBJ databases">
        <title>Enterococcal diversity collection.</title>
        <authorList>
            <person name="Gilmore M.S."/>
            <person name="Schwartzman J."/>
            <person name="Van Tyne D."/>
            <person name="Martin M."/>
            <person name="Earl A.M."/>
            <person name="Manson A.L."/>
            <person name="Straub T."/>
            <person name="Salamzade R."/>
            <person name="Saavedra J."/>
            <person name="Lebreton F."/>
            <person name="Prichula J."/>
            <person name="Schaufler K."/>
            <person name="Gaca A."/>
            <person name="Sgardioli B."/>
            <person name="Wagenaar J."/>
            <person name="Strong T."/>
        </authorList>
    </citation>
    <scope>NUCLEOTIDE SEQUENCE [LARGE SCALE GENOMIC DNA]</scope>
    <source>
        <strain evidence="3 4">DIV0869a</strain>
    </source>
</reference>
<dbReference type="EMBL" id="JAFLWD010000066">
    <property type="protein sequence ID" value="MBO0441956.1"/>
    <property type="molecule type" value="Genomic_DNA"/>
</dbReference>
<evidence type="ECO:0000313" key="3">
    <source>
        <dbReference type="EMBL" id="MBO0441956.1"/>
    </source>
</evidence>
<gene>
    <name evidence="3" type="ORF">JZO69_16450</name>
</gene>
<dbReference type="SUPFAM" id="SSF46785">
    <property type="entry name" value="Winged helix' DNA-binding domain"/>
    <property type="match status" value="1"/>
</dbReference>
<name>A0ABS3H361_9ENTE</name>
<dbReference type="Pfam" id="PF21205">
    <property type="entry name" value="Rep3_C"/>
    <property type="match status" value="1"/>
</dbReference>
<proteinExistence type="inferred from homology"/>
<accession>A0ABS3H361</accession>
<dbReference type="Pfam" id="PF01051">
    <property type="entry name" value="Rep3_N"/>
    <property type="match status" value="1"/>
</dbReference>
<dbReference type="Gene3D" id="1.10.10.10">
    <property type="entry name" value="Winged helix-like DNA-binding domain superfamily/Winged helix DNA-binding domain"/>
    <property type="match status" value="2"/>
</dbReference>
<feature type="domain" description="Initiator Rep protein WH1" evidence="2">
    <location>
        <begin position="5"/>
        <end position="152"/>
    </location>
</feature>
<evidence type="ECO:0000256" key="1">
    <source>
        <dbReference type="ARBA" id="ARBA00038283"/>
    </source>
</evidence>
<dbReference type="InterPro" id="IPR000525">
    <property type="entry name" value="Initiator_Rep_WH1"/>
</dbReference>
<dbReference type="Proteomes" id="UP000664632">
    <property type="component" value="Unassembled WGS sequence"/>
</dbReference>